<evidence type="ECO:0000256" key="1">
    <source>
        <dbReference type="SAM" id="MobiDB-lite"/>
    </source>
</evidence>
<dbReference type="EMBL" id="AP023099">
    <property type="protein sequence ID" value="BCE92282.1"/>
    <property type="molecule type" value="Genomic_DNA"/>
</dbReference>
<feature type="region of interest" description="Disordered" evidence="1">
    <location>
        <begin position="1"/>
        <end position="43"/>
    </location>
</feature>
<reference evidence="3" key="3">
    <citation type="submission" date="2020-05" db="EMBL/GenBank/DDBJ databases">
        <title>Complete genome sequence of Bradyrhizobium diazoefficiens XF4 isolated from soybean nodule.</title>
        <authorList>
            <person name="Noda R."/>
            <person name="Kakizaki K."/>
            <person name="Minamisawa K."/>
        </authorList>
    </citation>
    <scope>NUCLEOTIDE SEQUENCE</scope>
    <source>
        <strain evidence="3">XF4</strain>
    </source>
</reference>
<sequence length="43" mass="4423">MSKPSSTPAQPNYLIPGREGGKQSAAGGGTTHRESGKPQVKTK</sequence>
<evidence type="ECO:0000313" key="2">
    <source>
        <dbReference type="EMBL" id="BCE22503.1"/>
    </source>
</evidence>
<dbReference type="EMBL" id="AP023091">
    <property type="protein sequence ID" value="BCE22503.1"/>
    <property type="molecule type" value="Genomic_DNA"/>
</dbReference>
<reference evidence="4" key="2">
    <citation type="submission" date="2020-05" db="EMBL/GenBank/DDBJ databases">
        <title>Complete genome sequence of Bradyrhizobium diazoefficiens XF10 isolated from soybean nodule.</title>
        <authorList>
            <person name="Noda R."/>
            <person name="Kakizaki K."/>
            <person name="Minamisawa K."/>
        </authorList>
    </citation>
    <scope>NUCLEOTIDE SEQUENCE</scope>
    <source>
        <strain evidence="4">XF10</strain>
    </source>
</reference>
<evidence type="ECO:0000313" key="4">
    <source>
        <dbReference type="EMBL" id="BCE92282.1"/>
    </source>
</evidence>
<proteinExistence type="predicted"/>
<feature type="compositionally biased region" description="Polar residues" evidence="1">
    <location>
        <begin position="1"/>
        <end position="10"/>
    </location>
</feature>
<dbReference type="EMBL" id="AP023094">
    <property type="protein sequence ID" value="BCE48767.1"/>
    <property type="molecule type" value="Genomic_DNA"/>
</dbReference>
<evidence type="ECO:0000313" key="3">
    <source>
        <dbReference type="EMBL" id="BCE48767.1"/>
    </source>
</evidence>
<dbReference type="AlphaFoldDB" id="A0A810CT86"/>
<reference evidence="2" key="1">
    <citation type="submission" date="2020-05" db="EMBL/GenBank/DDBJ databases">
        <title>Complete genome sequence of Bradyrhizobium diazoefficiens XF1 isolated from soybean nodule.</title>
        <authorList>
            <person name="Noda R."/>
            <person name="Kakizaki K."/>
            <person name="Minamisawa K."/>
        </authorList>
    </citation>
    <scope>NUCLEOTIDE SEQUENCE</scope>
    <source>
        <strain evidence="2">XF1</strain>
    </source>
</reference>
<accession>A0A810CT86</accession>
<protein>
    <submittedName>
        <fullName evidence="4">Uncharacterized protein</fullName>
    </submittedName>
</protein>
<gene>
    <name evidence="4" type="ORF">XF10B_50800</name>
    <name evidence="2" type="ORF">XF1B_51840</name>
    <name evidence="3" type="ORF">XF4B_51160</name>
</gene>
<organism evidence="4">
    <name type="scientific">Bradyrhizobium diazoefficiens</name>
    <dbReference type="NCBI Taxonomy" id="1355477"/>
    <lineage>
        <taxon>Bacteria</taxon>
        <taxon>Pseudomonadati</taxon>
        <taxon>Pseudomonadota</taxon>
        <taxon>Alphaproteobacteria</taxon>
        <taxon>Hyphomicrobiales</taxon>
        <taxon>Nitrobacteraceae</taxon>
        <taxon>Bradyrhizobium</taxon>
    </lineage>
</organism>
<name>A0A810CT86_9BRAD</name>